<dbReference type="CDD" id="cd03786">
    <property type="entry name" value="GTB_UDP-GlcNAc_2-Epimerase"/>
    <property type="match status" value="1"/>
</dbReference>
<dbReference type="SUPFAM" id="SSF53756">
    <property type="entry name" value="UDP-Glycosyltransferase/glycogen phosphorylase"/>
    <property type="match status" value="1"/>
</dbReference>
<dbReference type="GeneID" id="96738222"/>
<comment type="similarity">
    <text evidence="1">Belongs to the UDP-N-acetylglucosamine 2-epimerase family.</text>
</comment>
<dbReference type="PANTHER" id="PTHR43174">
    <property type="entry name" value="UDP-N-ACETYLGLUCOSAMINE 2-EPIMERASE"/>
    <property type="match status" value="1"/>
</dbReference>
<dbReference type="Pfam" id="PF02350">
    <property type="entry name" value="Epimerase_2"/>
    <property type="match status" value="1"/>
</dbReference>
<evidence type="ECO:0000313" key="4">
    <source>
        <dbReference type="Proteomes" id="UP000195573"/>
    </source>
</evidence>
<evidence type="ECO:0000259" key="2">
    <source>
        <dbReference type="Pfam" id="PF02350"/>
    </source>
</evidence>
<keyword evidence="4" id="KW-1185">Reference proteome</keyword>
<dbReference type="EMBL" id="CP020880">
    <property type="protein sequence ID" value="ART75838.1"/>
    <property type="molecule type" value="Genomic_DNA"/>
</dbReference>
<dbReference type="RefSeq" id="WP_088017689.1">
    <property type="nucleotide sequence ID" value="NZ_CP020880.1"/>
</dbReference>
<protein>
    <submittedName>
        <fullName evidence="3">UDP-N-acetylglucosamine 2-epimerase (Non-hydrolyzing)</fullName>
    </submittedName>
</protein>
<evidence type="ECO:0000313" key="3">
    <source>
        <dbReference type="EMBL" id="ART75838.1"/>
    </source>
</evidence>
<dbReference type="InterPro" id="IPR003331">
    <property type="entry name" value="UDP_GlcNAc_Epimerase_2_dom"/>
</dbReference>
<proteinExistence type="inferred from homology"/>
<feature type="domain" description="UDP-N-acetylglucosamine 2-epimerase" evidence="2">
    <location>
        <begin position="22"/>
        <end position="357"/>
    </location>
</feature>
<accession>A0ABM6KHL7</accession>
<organism evidence="3 4">
    <name type="scientific">Sutcliffiella horikoshii</name>
    <dbReference type="NCBI Taxonomy" id="79883"/>
    <lineage>
        <taxon>Bacteria</taxon>
        <taxon>Bacillati</taxon>
        <taxon>Bacillota</taxon>
        <taxon>Bacilli</taxon>
        <taxon>Bacillales</taxon>
        <taxon>Bacillaceae</taxon>
        <taxon>Sutcliffiella</taxon>
    </lineage>
</organism>
<name>A0ABM6KHL7_9BACI</name>
<keyword evidence="1" id="KW-0413">Isomerase</keyword>
<dbReference type="NCBIfam" id="TIGR00236">
    <property type="entry name" value="wecB"/>
    <property type="match status" value="1"/>
</dbReference>
<evidence type="ECO:0000256" key="1">
    <source>
        <dbReference type="RuleBase" id="RU003513"/>
    </source>
</evidence>
<sequence>MKIAVIVGTRPELIKMAVLIKELKKRDLNHLFIHSGQHYDYFMDGMVMELFELPKPDHHLSVGSGSHSETTAKIMVKIEELILKEKIDLVVVHGDTNTTLATSLAACKTAAKIAHVEAGLRSYDRSMPEETNRVLVDHLSNYLFCPTEGAVENLSKEGINTGIHLVGQSIVDAVTYISQGITPVILEKHSLHSDSYLFVTCHRQENTDCNLRLNGIMEALLHLATHTPYKVVFALHPRTKKILIINNFLARLSNHQNVLVLDPPPNFQETIHLQQHAKIVLTDSGGLQEESCILGTPCITLRENTERPETVDCGANTLAGYDTKKIIQIVETTLNSPTKWKHPYGSAGISAKILDIMTGGST</sequence>
<reference evidence="3 4" key="1">
    <citation type="submission" date="2017-04" db="EMBL/GenBank/DDBJ databases">
        <title>Complete Genome Sequence of the Bacillus horikoshii 20a strain from Cuatro Cienegas, Coahuila, Mexico.</title>
        <authorList>
            <person name="Zarza E."/>
            <person name="Alcaraz L.D."/>
            <person name="Aguilar-Salinas B."/>
            <person name="Islas A."/>
            <person name="Olmedo-Alvarez G."/>
        </authorList>
    </citation>
    <scope>NUCLEOTIDE SEQUENCE [LARGE SCALE GENOMIC DNA]</scope>
    <source>
        <strain evidence="3 4">20a</strain>
    </source>
</reference>
<dbReference type="Proteomes" id="UP000195573">
    <property type="component" value="Chromosome"/>
</dbReference>
<dbReference type="Gene3D" id="3.40.50.2000">
    <property type="entry name" value="Glycogen Phosphorylase B"/>
    <property type="match status" value="2"/>
</dbReference>
<gene>
    <name evidence="3" type="ORF">B4U37_07255</name>
</gene>
<dbReference type="PANTHER" id="PTHR43174:SF1">
    <property type="entry name" value="UDP-N-ACETYLGLUCOSAMINE 2-EPIMERASE"/>
    <property type="match status" value="1"/>
</dbReference>
<dbReference type="InterPro" id="IPR029767">
    <property type="entry name" value="WecB-like"/>
</dbReference>